<reference evidence="10" key="1">
    <citation type="submission" date="2017-04" db="EMBL/GenBank/DDBJ databases">
        <authorList>
            <person name="Varghese N."/>
            <person name="Submissions S."/>
        </authorList>
    </citation>
    <scope>NUCLEOTIDE SEQUENCE [LARGE SCALE GENOMIC DNA]</scope>
    <source>
        <strain evidence="10">DSM 9293</strain>
    </source>
</reference>
<dbReference type="GO" id="GO:0005886">
    <property type="term" value="C:plasma membrane"/>
    <property type="evidence" value="ECO:0007669"/>
    <property type="project" value="TreeGrafter"/>
</dbReference>
<dbReference type="OrthoDB" id="9156049at2"/>
<protein>
    <recommendedName>
        <fullName evidence="3">Sodium-dependent dicarboxylate transporter SdcS</fullName>
    </recommendedName>
    <alternativeName>
        <fullName evidence="7">Na(+)/dicarboxylate symporter</fullName>
    </alternativeName>
</protein>
<keyword evidence="4 8" id="KW-0812">Transmembrane</keyword>
<name>A0A1W1WEZ5_SULTA</name>
<comment type="subcellular location">
    <subcellularLocation>
        <location evidence="1">Membrane</location>
        <topology evidence="1">Multi-pass membrane protein</topology>
    </subcellularLocation>
</comment>
<evidence type="ECO:0000256" key="4">
    <source>
        <dbReference type="ARBA" id="ARBA00022692"/>
    </source>
</evidence>
<feature type="transmembrane region" description="Helical" evidence="8">
    <location>
        <begin position="103"/>
        <end position="122"/>
    </location>
</feature>
<evidence type="ECO:0000313" key="10">
    <source>
        <dbReference type="Proteomes" id="UP000192660"/>
    </source>
</evidence>
<feature type="transmembrane region" description="Helical" evidence="8">
    <location>
        <begin position="469"/>
        <end position="495"/>
    </location>
</feature>
<evidence type="ECO:0000256" key="2">
    <source>
        <dbReference type="ARBA" id="ARBA00006772"/>
    </source>
</evidence>
<dbReference type="GO" id="GO:0008514">
    <property type="term" value="F:organic anion transmembrane transporter activity"/>
    <property type="evidence" value="ECO:0007669"/>
    <property type="project" value="UniProtKB-ARBA"/>
</dbReference>
<dbReference type="AlphaFoldDB" id="A0A1W1WEZ5"/>
<dbReference type="PANTHER" id="PTHR10283">
    <property type="entry name" value="SOLUTE CARRIER FAMILY 13 MEMBER"/>
    <property type="match status" value="1"/>
</dbReference>
<dbReference type="Proteomes" id="UP000192660">
    <property type="component" value="Unassembled WGS sequence"/>
</dbReference>
<keyword evidence="5 8" id="KW-1133">Transmembrane helix</keyword>
<sequence length="497" mass="54311">MEGLSPDLEVVQQDSGTVEMLPVRHVDVAWTMWVGLAAAFAIFFAVLEWLPLGSQLDMHQRATLAVTLWACTIWITGALPKAISGLSIPVLLYVSGATSKSVAFAGFTSNTSLLVIGSFLIASALNARHLDRRIALTIMSWAKPKISSFLKTYILAQTATAVIIPAIVARAAIFLPIVQGTNALLEPGEKGQRARQAMTMSAVGFAAVFAGPLFLTGSMPNVIVAHQLNHQAGAHIYWFQWFWLNLPLAGLIPIMYFWTLRHFKIQDVGLRHGPETITTERAKLGPLNLTDKLSLGVVALAVVLWATGHWTHLSTGLVAVGAACLLFLPGLLSGYWQRIERHMMWGVWLLLGGAVCMSNAFTVTKTNVWLSHQLQHFFPTADWLVLFILAIVTMQILRIGIVSNVGSIALFTPIIVTLAMTLHLNPVSFSMGVLNVDSYALLIPLEIEACLVAYASGEFTFGEFFRAGAPLTAIAILYMVVVMIPWWALIGYPIWQP</sequence>
<organism evidence="9 10">
    <name type="scientific">Sulfobacillus thermosulfidooxidans (strain DSM 9293 / VKM B-1269 / AT-1)</name>
    <dbReference type="NCBI Taxonomy" id="929705"/>
    <lineage>
        <taxon>Bacteria</taxon>
        <taxon>Bacillati</taxon>
        <taxon>Bacillota</taxon>
        <taxon>Clostridia</taxon>
        <taxon>Eubacteriales</taxon>
        <taxon>Clostridiales Family XVII. Incertae Sedis</taxon>
        <taxon>Sulfobacillus</taxon>
    </lineage>
</organism>
<keyword evidence="6 8" id="KW-0472">Membrane</keyword>
<dbReference type="STRING" id="28034.BFX07_02095"/>
<evidence type="ECO:0000256" key="7">
    <source>
        <dbReference type="ARBA" id="ARBA00031174"/>
    </source>
</evidence>
<feature type="transmembrane region" description="Helical" evidence="8">
    <location>
        <begin position="343"/>
        <end position="363"/>
    </location>
</feature>
<feature type="transmembrane region" description="Helical" evidence="8">
    <location>
        <begin position="62"/>
        <end position="83"/>
    </location>
</feature>
<feature type="transmembrane region" description="Helical" evidence="8">
    <location>
        <begin position="439"/>
        <end position="457"/>
    </location>
</feature>
<feature type="transmembrane region" description="Helical" evidence="8">
    <location>
        <begin position="317"/>
        <end position="336"/>
    </location>
</feature>
<evidence type="ECO:0000256" key="8">
    <source>
        <dbReference type="SAM" id="Phobius"/>
    </source>
</evidence>
<dbReference type="InterPro" id="IPR001898">
    <property type="entry name" value="SLC13A/DASS"/>
</dbReference>
<feature type="transmembrane region" description="Helical" evidence="8">
    <location>
        <begin position="197"/>
        <end position="215"/>
    </location>
</feature>
<proteinExistence type="inferred from homology"/>
<feature type="transmembrane region" description="Helical" evidence="8">
    <location>
        <begin position="235"/>
        <end position="258"/>
    </location>
</feature>
<dbReference type="RefSeq" id="WP_084661389.1">
    <property type="nucleotide sequence ID" value="NZ_FWWY01000001.1"/>
</dbReference>
<evidence type="ECO:0000256" key="1">
    <source>
        <dbReference type="ARBA" id="ARBA00004141"/>
    </source>
</evidence>
<keyword evidence="10" id="KW-1185">Reference proteome</keyword>
<feature type="transmembrane region" description="Helical" evidence="8">
    <location>
        <begin position="383"/>
        <end position="401"/>
    </location>
</feature>
<evidence type="ECO:0000256" key="3">
    <source>
        <dbReference type="ARBA" id="ARBA00020150"/>
    </source>
</evidence>
<evidence type="ECO:0000256" key="5">
    <source>
        <dbReference type="ARBA" id="ARBA00022989"/>
    </source>
</evidence>
<accession>A0A1W1WEZ5</accession>
<feature type="transmembrane region" description="Helical" evidence="8">
    <location>
        <begin position="408"/>
        <end position="427"/>
    </location>
</feature>
<evidence type="ECO:0000313" key="9">
    <source>
        <dbReference type="EMBL" id="SMC04881.1"/>
    </source>
</evidence>
<dbReference type="EMBL" id="FWWY01000001">
    <property type="protein sequence ID" value="SMC04881.1"/>
    <property type="molecule type" value="Genomic_DNA"/>
</dbReference>
<dbReference type="Pfam" id="PF00939">
    <property type="entry name" value="Na_sulph_symp"/>
    <property type="match status" value="1"/>
</dbReference>
<feature type="transmembrane region" description="Helical" evidence="8">
    <location>
        <begin position="30"/>
        <end position="50"/>
    </location>
</feature>
<dbReference type="GO" id="GO:1905039">
    <property type="term" value="P:carboxylic acid transmembrane transport"/>
    <property type="evidence" value="ECO:0007669"/>
    <property type="project" value="UniProtKB-ARBA"/>
</dbReference>
<feature type="transmembrane region" description="Helical" evidence="8">
    <location>
        <begin position="293"/>
        <end position="311"/>
    </location>
</feature>
<comment type="similarity">
    <text evidence="2">Belongs to the SLC13A/DASS transporter (TC 2.A.47) family. NADC subfamily.</text>
</comment>
<evidence type="ECO:0000256" key="6">
    <source>
        <dbReference type="ARBA" id="ARBA00023136"/>
    </source>
</evidence>
<gene>
    <name evidence="9" type="ORF">SAMN00768000_1895</name>
</gene>
<dbReference type="PANTHER" id="PTHR10283:SF82">
    <property type="entry name" value="SOLUTE CARRIER FAMILY 13 MEMBER 2"/>
    <property type="match status" value="1"/>
</dbReference>